<accession>A0A1C7MHF2</accession>
<protein>
    <submittedName>
        <fullName evidence="1">Uncharacterized protein</fullName>
    </submittedName>
</protein>
<evidence type="ECO:0000313" key="1">
    <source>
        <dbReference type="EMBL" id="OBZ76335.1"/>
    </source>
</evidence>
<name>A0A1C7MHF2_GRIFR</name>
<keyword evidence="2" id="KW-1185">Reference proteome</keyword>
<dbReference type="GO" id="GO:0008686">
    <property type="term" value="F:3,4-dihydroxy-2-butanone-4-phosphate synthase activity"/>
    <property type="evidence" value="ECO:0007669"/>
    <property type="project" value="InterPro"/>
</dbReference>
<organism evidence="1 2">
    <name type="scientific">Grifola frondosa</name>
    <name type="common">Maitake</name>
    <name type="synonym">Polyporus frondosus</name>
    <dbReference type="NCBI Taxonomy" id="5627"/>
    <lineage>
        <taxon>Eukaryota</taxon>
        <taxon>Fungi</taxon>
        <taxon>Dikarya</taxon>
        <taxon>Basidiomycota</taxon>
        <taxon>Agaricomycotina</taxon>
        <taxon>Agaricomycetes</taxon>
        <taxon>Polyporales</taxon>
        <taxon>Grifolaceae</taxon>
        <taxon>Grifola</taxon>
    </lineage>
</organism>
<evidence type="ECO:0000313" key="2">
    <source>
        <dbReference type="Proteomes" id="UP000092993"/>
    </source>
</evidence>
<sequence length="186" mass="21127">MGACPLRLHSFTSPSEWTGEDGVDNQAYQVCTFSSLLSLSLRPVCLDVNQPPANGSICVALLDARLDELEISAMVSNNQDSRRTSYMIAIDRRMRLPAFPHMATPSPPHRPHTRLSFTIIKLFHSSKRHHPTSRAFQRRPRTCGYTESGIDFWTTASIPQAGVLYEFVGVEMLVQWKWEKVIMLMY</sequence>
<gene>
    <name evidence="1" type="ORF">A0H81_03473</name>
</gene>
<dbReference type="Pfam" id="PF00926">
    <property type="entry name" value="DHBP_synthase"/>
    <property type="match status" value="1"/>
</dbReference>
<dbReference type="SUPFAM" id="SSF55821">
    <property type="entry name" value="YrdC/RibB"/>
    <property type="match status" value="1"/>
</dbReference>
<comment type="caution">
    <text evidence="1">The sequence shown here is derived from an EMBL/GenBank/DDBJ whole genome shotgun (WGS) entry which is preliminary data.</text>
</comment>
<dbReference type="InterPro" id="IPR000422">
    <property type="entry name" value="DHBP_synthase_RibB"/>
</dbReference>
<dbReference type="EMBL" id="LUGG01000003">
    <property type="protein sequence ID" value="OBZ76335.1"/>
    <property type="molecule type" value="Genomic_DNA"/>
</dbReference>
<dbReference type="UniPathway" id="UPA00275"/>
<dbReference type="Proteomes" id="UP000092993">
    <property type="component" value="Unassembled WGS sequence"/>
</dbReference>
<dbReference type="Gene3D" id="3.90.870.10">
    <property type="entry name" value="DHBP synthase"/>
    <property type="match status" value="1"/>
</dbReference>
<dbReference type="GO" id="GO:0009231">
    <property type="term" value="P:riboflavin biosynthetic process"/>
    <property type="evidence" value="ECO:0007669"/>
    <property type="project" value="UniProtKB-UniPathway"/>
</dbReference>
<dbReference type="AlphaFoldDB" id="A0A1C7MHF2"/>
<dbReference type="InterPro" id="IPR017945">
    <property type="entry name" value="DHBP_synth_RibB-like_a/b_dom"/>
</dbReference>
<reference evidence="1 2" key="1">
    <citation type="submission" date="2016-03" db="EMBL/GenBank/DDBJ databases">
        <title>Whole genome sequencing of Grifola frondosa 9006-11.</title>
        <authorList>
            <person name="Min B."/>
            <person name="Park H."/>
            <person name="Kim J.-G."/>
            <person name="Cho H."/>
            <person name="Oh Y.-L."/>
            <person name="Kong W.-S."/>
            <person name="Choi I.-G."/>
        </authorList>
    </citation>
    <scope>NUCLEOTIDE SEQUENCE [LARGE SCALE GENOMIC DNA]</scope>
    <source>
        <strain evidence="1 2">9006-11</strain>
    </source>
</reference>
<dbReference type="OrthoDB" id="60371at2759"/>
<proteinExistence type="predicted"/>